<dbReference type="STRING" id="1573173.A0A166ZXR8"/>
<dbReference type="GO" id="GO:0005856">
    <property type="term" value="C:cytoskeleton"/>
    <property type="evidence" value="ECO:0007669"/>
    <property type="project" value="TreeGrafter"/>
</dbReference>
<dbReference type="Proteomes" id="UP000076584">
    <property type="component" value="Unassembled WGS sequence"/>
</dbReference>
<proteinExistence type="predicted"/>
<dbReference type="NCBIfam" id="NF004855">
    <property type="entry name" value="PRK06208.1"/>
    <property type="match status" value="1"/>
</dbReference>
<evidence type="ECO:0000259" key="1">
    <source>
        <dbReference type="SMART" id="SM01007"/>
    </source>
</evidence>
<accession>A0A166ZXR8</accession>
<dbReference type="EMBL" id="LFIW01002090">
    <property type="protein sequence ID" value="KZL79487.1"/>
    <property type="molecule type" value="Genomic_DNA"/>
</dbReference>
<protein>
    <submittedName>
        <fullName evidence="2">Class ii aldolase and adducin domain-containing protein</fullName>
    </submittedName>
</protein>
<sequence length="346" mass="37880">LSTLLKYHSSLSTSFHKASWFFVPQTNLHSTHHLGKVTCDTEQNMASSTTVTQVPEVDASAATRSNGNGVVPGSTATLKQDKSAVMKMTGFPTPPKFEDPYQHRQYLKERLALGFRIFAKNGYDAGVAGHITVRDPVEPDTFWLNPFGVAWPLLKASDLIRVNAKGEVVEGGPVKILNTAAYMIHHAVHEARPDIMCVAHSHSLYGQAFSTLGRNLDITSQDTCAFYNDIVLYNSFGGIVLGKEEGLRIAAALGDKKAAILQNHGLITCGKSVESCVYWFLSLERCCHQQLLADAAAGGRGHETVKIDHEDAEFTYKSLGTELAGWFSGKPAFDIMEHESGFVYKM</sequence>
<dbReference type="AlphaFoldDB" id="A0A166ZXR8"/>
<dbReference type="Pfam" id="PF00596">
    <property type="entry name" value="Aldolase_II"/>
    <property type="match status" value="1"/>
</dbReference>
<name>A0A166ZXR8_COLIC</name>
<dbReference type="SMART" id="SM01007">
    <property type="entry name" value="Aldolase_II"/>
    <property type="match status" value="1"/>
</dbReference>
<feature type="non-terminal residue" evidence="2">
    <location>
        <position position="1"/>
    </location>
</feature>
<keyword evidence="3" id="KW-1185">Reference proteome</keyword>
<gene>
    <name evidence="2" type="ORF">CI238_08626</name>
</gene>
<dbReference type="InterPro" id="IPR001303">
    <property type="entry name" value="Aldolase_II/adducin_N"/>
</dbReference>
<dbReference type="PANTHER" id="PTHR10672">
    <property type="entry name" value="ADDUCIN"/>
    <property type="match status" value="1"/>
</dbReference>
<dbReference type="InterPro" id="IPR051017">
    <property type="entry name" value="Aldolase-II_Adducin_sf"/>
</dbReference>
<dbReference type="FunFam" id="3.40.225.10:FF:000009">
    <property type="entry name" value="Class II aldolase/adducin N-terminal"/>
    <property type="match status" value="1"/>
</dbReference>
<dbReference type="GO" id="GO:0051015">
    <property type="term" value="F:actin filament binding"/>
    <property type="evidence" value="ECO:0007669"/>
    <property type="project" value="TreeGrafter"/>
</dbReference>
<dbReference type="PANTHER" id="PTHR10672:SF41">
    <property type="entry name" value="CLASS II ALDOLASE_ADDUCIN DOMAIN PROTEIN (AFU_ORTHOLOGUE AFUA_3G01330)"/>
    <property type="match status" value="1"/>
</dbReference>
<evidence type="ECO:0000313" key="2">
    <source>
        <dbReference type="EMBL" id="KZL79487.1"/>
    </source>
</evidence>
<dbReference type="Gene3D" id="3.40.225.10">
    <property type="entry name" value="Class II aldolase/adducin N-terminal domain"/>
    <property type="match status" value="1"/>
</dbReference>
<comment type="caution">
    <text evidence="2">The sequence shown here is derived from an EMBL/GenBank/DDBJ whole genome shotgun (WGS) entry which is preliminary data.</text>
</comment>
<reference evidence="2 3" key="1">
    <citation type="submission" date="2015-06" db="EMBL/GenBank/DDBJ databases">
        <title>Survival trade-offs in plant roots during colonization by closely related pathogenic and mutualistic fungi.</title>
        <authorList>
            <person name="Hacquard S."/>
            <person name="Kracher B."/>
            <person name="Hiruma K."/>
            <person name="Weinman A."/>
            <person name="Muench P."/>
            <person name="Garrido Oter R."/>
            <person name="Ver Loren van Themaat E."/>
            <person name="Dallerey J.-F."/>
            <person name="Damm U."/>
            <person name="Henrissat B."/>
            <person name="Lespinet O."/>
            <person name="Thon M."/>
            <person name="Kemen E."/>
            <person name="McHardy A.C."/>
            <person name="Schulze-Lefert P."/>
            <person name="O'Connell R.J."/>
        </authorList>
    </citation>
    <scope>NUCLEOTIDE SEQUENCE [LARGE SCALE GENOMIC DNA]</scope>
    <source>
        <strain evidence="2 3">MAFF 238704</strain>
    </source>
</reference>
<evidence type="ECO:0000313" key="3">
    <source>
        <dbReference type="Proteomes" id="UP000076584"/>
    </source>
</evidence>
<dbReference type="InterPro" id="IPR036409">
    <property type="entry name" value="Aldolase_II/adducin_N_sf"/>
</dbReference>
<feature type="domain" description="Class II aldolase/adducin N-terminal" evidence="1">
    <location>
        <begin position="109"/>
        <end position="291"/>
    </location>
</feature>
<dbReference type="SUPFAM" id="SSF53639">
    <property type="entry name" value="AraD/HMP-PK domain-like"/>
    <property type="match status" value="1"/>
</dbReference>
<organism evidence="2 3">
    <name type="scientific">Colletotrichum incanum</name>
    <name type="common">Soybean anthracnose fungus</name>
    <dbReference type="NCBI Taxonomy" id="1573173"/>
    <lineage>
        <taxon>Eukaryota</taxon>
        <taxon>Fungi</taxon>
        <taxon>Dikarya</taxon>
        <taxon>Ascomycota</taxon>
        <taxon>Pezizomycotina</taxon>
        <taxon>Sordariomycetes</taxon>
        <taxon>Hypocreomycetidae</taxon>
        <taxon>Glomerellales</taxon>
        <taxon>Glomerellaceae</taxon>
        <taxon>Colletotrichum</taxon>
        <taxon>Colletotrichum spaethianum species complex</taxon>
    </lineage>
</organism>